<evidence type="ECO:0000259" key="16">
    <source>
        <dbReference type="Pfam" id="PF17900"/>
    </source>
</evidence>
<feature type="domain" description="Peptidase M1 alanyl aminopeptidase C-terminal" evidence="15">
    <location>
        <begin position="573"/>
        <end position="894"/>
    </location>
</feature>
<dbReference type="PRINTS" id="PR00756">
    <property type="entry name" value="ALADIPTASE"/>
</dbReference>
<evidence type="ECO:0000256" key="8">
    <source>
        <dbReference type="ARBA" id="ARBA00022723"/>
    </source>
</evidence>
<evidence type="ECO:0000256" key="9">
    <source>
        <dbReference type="ARBA" id="ARBA00022801"/>
    </source>
</evidence>
<dbReference type="InterPro" id="IPR014782">
    <property type="entry name" value="Peptidase_M1_dom"/>
</dbReference>
<evidence type="ECO:0000256" key="10">
    <source>
        <dbReference type="ARBA" id="ARBA00022833"/>
    </source>
</evidence>
<dbReference type="InterPro" id="IPR045357">
    <property type="entry name" value="Aminopeptidase_N-like_N"/>
</dbReference>
<protein>
    <recommendedName>
        <fullName evidence="5 12">Aminopeptidase N</fullName>
        <ecNumber evidence="4 12">3.4.11.2</ecNumber>
    </recommendedName>
</protein>
<sequence length="896" mass="102014">MVGDFTHNKERFMSEMQATYLKDYLPPAYRVTHTELTFDLDPSATRVKARLHVERHPERDEADLPLELFGEALTLVSVAIDGQPLEPHEFQEDEKGLTITRVPARFQLDTEVEIDPDANTALEGLYRSNGMFCTQCEPEGFRRITFYPDRPDVMATFSTTVIGDAKTLPVLLSNGNPVEKGELPNGRHFVTWEDPHPKPAYLFALVAGSLEKVEDHFTTMSGREVLLQIWVEPENLDKTEHAMASLKRSMKWDEETYGREYDLDRFMIVAVNDFNMGAMENKGLNIFNSAAVLTHPQTATDATFQRVEGIVAHEYFHNWSGNRVTCRDWFQLSLKEGFTVFRDQTFSADVNSAPVKRIEDVSFFRTAQFAEDAGPTAHPVRPDHYIEISNFYTLTIYEKGAEVVRMLRHLLGWDDFRRGSDLYFERFDGQAVRIEDFVACMAEVSGLDLNQFMRWYAQAGTPEIDAHGEYDYATGHYHLRLSQRTPATPGQFDKLPLHIPVRMGLVGTKSGHDLTLKLTDESGETQTLGKDGVIHLREAEQTFVFTDVEEAPVPSLLRGFSAPVKLRYPYSREDLAFLLTHDSDGFNRWDAGQRLTLLALDDLIAAHRNGVEKVMDVRLVDAYRALLTEASDDKAVLAEMLTLPSEAYIAEQQPVVDVDAIHAAREFVRQSLAWQLRDEFLAVYHDNRSDEAYAPTPEQIAERRLKNVALAYLMSVEDEEAVTLTQQQLDQGANMTDVRAALTLLAHSDRSDLAEPALKAFGEKWAHDPLVMDQWFTIQVTRPQADVLERVRFLMNHPLFSLKNPNKVRALIGAFAQNRVNFHRLDGEGYKLLADVVIELNRLNPEIAARIITPLTRWQRFDETRQALMKAELERIRAEKLSPNVYEMVERALADA</sequence>
<dbReference type="Pfam" id="PF11940">
    <property type="entry name" value="DUF3458"/>
    <property type="match status" value="1"/>
</dbReference>
<evidence type="ECO:0000256" key="5">
    <source>
        <dbReference type="ARBA" id="ARBA00015611"/>
    </source>
</evidence>
<dbReference type="EC" id="3.4.11.2" evidence="4 12"/>
<dbReference type="Gene3D" id="2.60.40.1730">
    <property type="entry name" value="tricorn interacting facor f3 domain"/>
    <property type="match status" value="1"/>
</dbReference>
<dbReference type="InterPro" id="IPR024601">
    <property type="entry name" value="Peptidase_M1_pepN_C"/>
</dbReference>
<dbReference type="NCBIfam" id="TIGR02414">
    <property type="entry name" value="pepN_proteo"/>
    <property type="match status" value="1"/>
</dbReference>
<reference evidence="18" key="1">
    <citation type="journal article" date="2019" name="Int. J. Syst. Evol. Microbiol.">
        <title>The Global Catalogue of Microorganisms (GCM) 10K type strain sequencing project: providing services to taxonomists for standard genome sequencing and annotation.</title>
        <authorList>
            <consortium name="The Broad Institute Genomics Platform"/>
            <consortium name="The Broad Institute Genome Sequencing Center for Infectious Disease"/>
            <person name="Wu L."/>
            <person name="Ma J."/>
        </authorList>
    </citation>
    <scope>NUCLEOTIDE SEQUENCE [LARGE SCALE GENOMIC DNA]</scope>
    <source>
        <strain evidence="18">KCTC 32998</strain>
    </source>
</reference>
<comment type="catalytic activity">
    <reaction evidence="1">
        <text>Release of an N-terminal amino acid, Xaa-|-Yaa- from a peptide, amide or arylamide. Xaa is preferably Ala, but may be most amino acids including Pro (slow action). When a terminal hydrophobic residue is followed by a prolyl residue, the two may be released as an intact Xaa-Pro dipeptide.</text>
        <dbReference type="EC" id="3.4.11.2"/>
    </reaction>
</comment>
<dbReference type="Gene3D" id="1.10.390.10">
    <property type="entry name" value="Neutral Protease Domain 2"/>
    <property type="match status" value="1"/>
</dbReference>
<comment type="cofactor">
    <cofactor evidence="2">
        <name>Zn(2+)</name>
        <dbReference type="ChEBI" id="CHEBI:29105"/>
    </cofactor>
</comment>
<evidence type="ECO:0000259" key="15">
    <source>
        <dbReference type="Pfam" id="PF17432"/>
    </source>
</evidence>
<evidence type="ECO:0000256" key="1">
    <source>
        <dbReference type="ARBA" id="ARBA00000098"/>
    </source>
</evidence>
<dbReference type="Proteomes" id="UP000646745">
    <property type="component" value="Unassembled WGS sequence"/>
</dbReference>
<accession>A0ABQ3EC61</accession>
<dbReference type="PANTHER" id="PTHR46322">
    <property type="entry name" value="PUROMYCIN-SENSITIVE AMINOPEPTIDASE"/>
    <property type="match status" value="1"/>
</dbReference>
<dbReference type="InterPro" id="IPR035414">
    <property type="entry name" value="Peptidase_M1_pepN_Ig-like"/>
</dbReference>
<dbReference type="Pfam" id="PF17900">
    <property type="entry name" value="Peptidase_M1_N"/>
    <property type="match status" value="1"/>
</dbReference>
<dbReference type="InterPro" id="IPR012779">
    <property type="entry name" value="Peptidase_M1_pepN"/>
</dbReference>
<dbReference type="Gene3D" id="2.60.40.1840">
    <property type="match status" value="1"/>
</dbReference>
<evidence type="ECO:0000256" key="6">
    <source>
        <dbReference type="ARBA" id="ARBA00022438"/>
    </source>
</evidence>
<comment type="caution">
    <text evidence="17">The sequence shown here is derived from an EMBL/GenBank/DDBJ whole genome shotgun (WGS) entry which is preliminary data.</text>
</comment>
<evidence type="ECO:0000313" key="17">
    <source>
        <dbReference type="EMBL" id="GHB30026.1"/>
    </source>
</evidence>
<dbReference type="Gene3D" id="1.25.50.10">
    <property type="entry name" value="Peptidase M1, alanyl aminopeptidase, C-terminal domain"/>
    <property type="match status" value="1"/>
</dbReference>
<dbReference type="InterPro" id="IPR001930">
    <property type="entry name" value="Peptidase_M1"/>
</dbReference>
<evidence type="ECO:0000256" key="7">
    <source>
        <dbReference type="ARBA" id="ARBA00022670"/>
    </source>
</evidence>
<dbReference type="CDD" id="cd09600">
    <property type="entry name" value="M1_APN"/>
    <property type="match status" value="1"/>
</dbReference>
<evidence type="ECO:0000256" key="11">
    <source>
        <dbReference type="ARBA" id="ARBA00023049"/>
    </source>
</evidence>
<dbReference type="InterPro" id="IPR037144">
    <property type="entry name" value="Peptidase_M1_pepN_C_sf"/>
</dbReference>
<dbReference type="Pfam" id="PF17432">
    <property type="entry name" value="DUF3458_C"/>
    <property type="match status" value="1"/>
</dbReference>
<keyword evidence="11" id="KW-0482">Metalloprotease</keyword>
<comment type="similarity">
    <text evidence="3">Belongs to the peptidase M1 family.</text>
</comment>
<dbReference type="PANTHER" id="PTHR46322:SF1">
    <property type="entry name" value="PUROMYCIN-SENSITIVE AMINOPEPTIDASE"/>
    <property type="match status" value="1"/>
</dbReference>
<organism evidence="17 18">
    <name type="scientific">Salinicola rhizosphaerae</name>
    <dbReference type="NCBI Taxonomy" id="1443141"/>
    <lineage>
        <taxon>Bacteria</taxon>
        <taxon>Pseudomonadati</taxon>
        <taxon>Pseudomonadota</taxon>
        <taxon>Gammaproteobacteria</taxon>
        <taxon>Oceanospirillales</taxon>
        <taxon>Halomonadaceae</taxon>
        <taxon>Salinicola</taxon>
    </lineage>
</organism>
<feature type="domain" description="Peptidase M1 membrane alanine aminopeptidase" evidence="13">
    <location>
        <begin position="242"/>
        <end position="455"/>
    </location>
</feature>
<evidence type="ECO:0000256" key="4">
    <source>
        <dbReference type="ARBA" id="ARBA00012564"/>
    </source>
</evidence>
<dbReference type="Pfam" id="PF01433">
    <property type="entry name" value="Peptidase_M1"/>
    <property type="match status" value="1"/>
</dbReference>
<dbReference type="InterPro" id="IPR027268">
    <property type="entry name" value="Peptidase_M4/M1_CTD_sf"/>
</dbReference>
<evidence type="ECO:0000259" key="14">
    <source>
        <dbReference type="Pfam" id="PF11940"/>
    </source>
</evidence>
<name>A0ABQ3EC61_9GAMM</name>
<gene>
    <name evidence="17" type="primary">pepN</name>
    <name evidence="17" type="ORF">GCM10009038_30970</name>
</gene>
<dbReference type="SUPFAM" id="SSF55486">
    <property type="entry name" value="Metalloproteases ('zincins'), catalytic domain"/>
    <property type="match status" value="1"/>
</dbReference>
<keyword evidence="9" id="KW-0378">Hydrolase</keyword>
<dbReference type="SUPFAM" id="SSF63737">
    <property type="entry name" value="Leukotriene A4 hydrolase N-terminal domain"/>
    <property type="match status" value="1"/>
</dbReference>
<evidence type="ECO:0000256" key="2">
    <source>
        <dbReference type="ARBA" id="ARBA00001947"/>
    </source>
</evidence>
<keyword evidence="18" id="KW-1185">Reference proteome</keyword>
<feature type="domain" description="Peptidase M1 alanyl aminopeptidase Ig-like fold" evidence="14">
    <location>
        <begin position="460"/>
        <end position="568"/>
    </location>
</feature>
<keyword evidence="6 17" id="KW-0031">Aminopeptidase</keyword>
<dbReference type="GO" id="GO:0004177">
    <property type="term" value="F:aminopeptidase activity"/>
    <property type="evidence" value="ECO:0007669"/>
    <property type="project" value="UniProtKB-KW"/>
</dbReference>
<keyword evidence="8" id="KW-0479">Metal-binding</keyword>
<evidence type="ECO:0000256" key="3">
    <source>
        <dbReference type="ARBA" id="ARBA00010136"/>
    </source>
</evidence>
<evidence type="ECO:0000259" key="13">
    <source>
        <dbReference type="Pfam" id="PF01433"/>
    </source>
</evidence>
<evidence type="ECO:0000313" key="18">
    <source>
        <dbReference type="Proteomes" id="UP000646745"/>
    </source>
</evidence>
<feature type="domain" description="Aminopeptidase N-like N-terminal" evidence="16">
    <location>
        <begin position="35"/>
        <end position="202"/>
    </location>
</feature>
<keyword evidence="7" id="KW-0645">Protease</keyword>
<dbReference type="InterPro" id="IPR042097">
    <property type="entry name" value="Aminopeptidase_N-like_N_sf"/>
</dbReference>
<dbReference type="InterPro" id="IPR038438">
    <property type="entry name" value="PepN_Ig-like_sf"/>
</dbReference>
<proteinExistence type="inferred from homology"/>
<evidence type="ECO:0000256" key="12">
    <source>
        <dbReference type="NCBIfam" id="TIGR02414"/>
    </source>
</evidence>
<dbReference type="Gene3D" id="3.30.2010.30">
    <property type="match status" value="1"/>
</dbReference>
<dbReference type="EMBL" id="BMZI01000007">
    <property type="protein sequence ID" value="GHB30026.1"/>
    <property type="molecule type" value="Genomic_DNA"/>
</dbReference>
<keyword evidence="10" id="KW-0862">Zinc</keyword>